<dbReference type="InterPro" id="IPR039418">
    <property type="entry name" value="LexA-like"/>
</dbReference>
<dbReference type="RefSeq" id="WP_036191930.1">
    <property type="nucleotide sequence ID" value="NZ_JMQN01000059.1"/>
</dbReference>
<feature type="domain" description="Schlafen group 3-like DNA/RNA helicase" evidence="2">
    <location>
        <begin position="261"/>
        <end position="606"/>
    </location>
</feature>
<proteinExistence type="predicted"/>
<evidence type="ECO:0000313" key="4">
    <source>
        <dbReference type="Proteomes" id="UP000028252"/>
    </source>
</evidence>
<dbReference type="AlphaFoldDB" id="A0A081FTI4"/>
<dbReference type="eggNOG" id="COG1974">
    <property type="taxonomic scope" value="Bacteria"/>
</dbReference>
<evidence type="ECO:0000259" key="1">
    <source>
        <dbReference type="Pfam" id="PF00717"/>
    </source>
</evidence>
<evidence type="ECO:0000259" key="2">
    <source>
        <dbReference type="Pfam" id="PF09848"/>
    </source>
</evidence>
<name>A0A081FTI4_9GAMM</name>
<comment type="caution">
    <text evidence="3">The sequence shown here is derived from an EMBL/GenBank/DDBJ whole genome shotgun (WGS) entry which is preliminary data.</text>
</comment>
<organism evidence="3 4">
    <name type="scientific">Marinobacterium lacunae</name>
    <dbReference type="NCBI Taxonomy" id="1232683"/>
    <lineage>
        <taxon>Bacteria</taxon>
        <taxon>Pseudomonadati</taxon>
        <taxon>Pseudomonadota</taxon>
        <taxon>Gammaproteobacteria</taxon>
        <taxon>Oceanospirillales</taxon>
        <taxon>Oceanospirillaceae</taxon>
        <taxon>Marinobacterium</taxon>
    </lineage>
</organism>
<accession>A0A081FTI4</accession>
<dbReference type="SUPFAM" id="SSF52540">
    <property type="entry name" value="P-loop containing nucleoside triphosphate hydrolases"/>
    <property type="match status" value="2"/>
</dbReference>
<dbReference type="InterPro" id="IPR018647">
    <property type="entry name" value="SLFN_3-like_DNA/RNA_helicase"/>
</dbReference>
<dbReference type="eggNOG" id="COG3410">
    <property type="taxonomic scope" value="Bacteria"/>
</dbReference>
<dbReference type="InterPro" id="IPR015927">
    <property type="entry name" value="Peptidase_S24_S26A/B/C"/>
</dbReference>
<dbReference type="STRING" id="1232683.ADIMK_3986"/>
<reference evidence="3 4" key="1">
    <citation type="submission" date="2014-04" db="EMBL/GenBank/DDBJ databases">
        <title>Marinobacterium kochiensis sp. nov., isolated from sediment sample collected from Kochi backwaters in Kerala, India.</title>
        <authorList>
            <person name="Singh A."/>
            <person name="Pinnaka A.K."/>
        </authorList>
    </citation>
    <scope>NUCLEOTIDE SEQUENCE [LARGE SCALE GENOMIC DNA]</scope>
    <source>
        <strain evidence="3 4">AK27</strain>
    </source>
</reference>
<dbReference type="Gene3D" id="3.40.50.300">
    <property type="entry name" value="P-loop containing nucleotide triphosphate hydrolases"/>
    <property type="match status" value="1"/>
</dbReference>
<dbReference type="PATRIC" id="fig|1232683.4.peg.3922"/>
<dbReference type="InterPro" id="IPR027417">
    <property type="entry name" value="P-loop_NTPase"/>
</dbReference>
<sequence length="798" mass="90339">MLVYTATKQKFIEDVRANTIADVIENEVARKLNRNSPRSELLAWENSLRFMMSALLDEEIPASAGVAIEYNIPLTNRRVDFILTGKNHQRDDTAVIVELKQWQSVEVTMKDAIVRTQLGGSIRETNHPSYQAWSYAALIEDYNETVRSESIRLVPCAYLHNMKKADAINDPFYEQHTDRAPVFISPDALKLSKFLSRHIKFGDSNHIMYRIEHGVIKPSKNLADALASMMQGNAEFLMIDEQKLVYETALDLANKARAKEKQCLIVKGGPGTGKSVVAINLLVELTNREMMTQYVSRNSAPREVFKKRLTGTRKKTHIDNLFKGSGSYVDAEPDTFHALIVDEAHRLNEKSGMYQNLGESQIKEVIRASRFTVFFIDEAQRVTLKDVGTIAEIKRRASECGAEVQELELASQFRCNGSDGYLAWLDHALQIRTTANTDLNDVDYDFQVFDNPSALRREILGKNRKANKARMVAGYCWPWASKKDKQAMDIVFADLGFEAQWNFDDDGMLWAIADDSVEQVGCIHTCQGLEFDYVGVIIGDDFVIRDGRAVTDASKRAGQDRSVHGYKKLLKEEPDHARAQADQIIKNTYRTLMTRGQKGCYLYATDAETREYFANFISPHQQDSQVPEKEDIAITELTGLDLPVVTREEAGLLEQYVPVYDLSIAAGQFSEMQIAEADYWAELPDYMRVSPDLFISRVVGESMNRRIPNGSWCLFRANPGGTRQGKIVVVQHRSIEDPDHGGSYTVKQYHSEKVEAYGELVNQRIVLRPLTNAFGYKDIVLEEEQEDLVVIGEFLTVL</sequence>
<dbReference type="OrthoDB" id="3193269at2"/>
<gene>
    <name evidence="3" type="ORF">ADIMK_3986</name>
</gene>
<dbReference type="Pfam" id="PF00717">
    <property type="entry name" value="Peptidase_S24"/>
    <property type="match status" value="1"/>
</dbReference>
<dbReference type="eggNOG" id="COG0507">
    <property type="taxonomic scope" value="Bacteria"/>
</dbReference>
<dbReference type="Pfam" id="PF09848">
    <property type="entry name" value="SLFN-g3_helicase"/>
    <property type="match status" value="1"/>
</dbReference>
<feature type="domain" description="Peptidase S24/S26A/S26B/S26C" evidence="1">
    <location>
        <begin position="658"/>
        <end position="792"/>
    </location>
</feature>
<dbReference type="Proteomes" id="UP000028252">
    <property type="component" value="Unassembled WGS sequence"/>
</dbReference>
<dbReference type="CDD" id="cd06529">
    <property type="entry name" value="S24_LexA-like"/>
    <property type="match status" value="1"/>
</dbReference>
<dbReference type="SUPFAM" id="SSF51306">
    <property type="entry name" value="LexA/Signal peptidase"/>
    <property type="match status" value="1"/>
</dbReference>
<evidence type="ECO:0000313" key="3">
    <source>
        <dbReference type="EMBL" id="KEA61839.1"/>
    </source>
</evidence>
<dbReference type="InterPro" id="IPR036286">
    <property type="entry name" value="LexA/Signal_pep-like_sf"/>
</dbReference>
<dbReference type="EMBL" id="JMQN01000059">
    <property type="protein sequence ID" value="KEA61839.1"/>
    <property type="molecule type" value="Genomic_DNA"/>
</dbReference>
<keyword evidence="4" id="KW-1185">Reference proteome</keyword>
<protein>
    <submittedName>
        <fullName evidence="3">ATP/GTP binding protein</fullName>
    </submittedName>
</protein>
<dbReference type="Gene3D" id="2.10.109.10">
    <property type="entry name" value="Umud Fragment, subunit A"/>
    <property type="match status" value="1"/>
</dbReference>